<feature type="compositionally biased region" description="Acidic residues" evidence="1">
    <location>
        <begin position="31"/>
        <end position="52"/>
    </location>
</feature>
<evidence type="ECO:0000313" key="3">
    <source>
        <dbReference type="Proteomes" id="UP001642484"/>
    </source>
</evidence>
<feature type="non-terminal residue" evidence="2">
    <location>
        <position position="1"/>
    </location>
</feature>
<keyword evidence="3" id="KW-1185">Reference proteome</keyword>
<gene>
    <name evidence="2" type="ORF">CCMP2556_LOCUS16023</name>
</gene>
<comment type="caution">
    <text evidence="2">The sequence shown here is derived from an EMBL/GenBank/DDBJ whole genome shotgun (WGS) entry which is preliminary data.</text>
</comment>
<reference evidence="2 3" key="1">
    <citation type="submission" date="2024-02" db="EMBL/GenBank/DDBJ databases">
        <authorList>
            <person name="Chen Y."/>
            <person name="Shah S."/>
            <person name="Dougan E. K."/>
            <person name="Thang M."/>
            <person name="Chan C."/>
        </authorList>
    </citation>
    <scope>NUCLEOTIDE SEQUENCE [LARGE SCALE GENOMIC DNA]</scope>
</reference>
<protein>
    <submittedName>
        <fullName evidence="2">Uncharacterized protein</fullName>
    </submittedName>
</protein>
<evidence type="ECO:0000313" key="2">
    <source>
        <dbReference type="EMBL" id="CAK9025530.1"/>
    </source>
</evidence>
<dbReference type="EMBL" id="CAXAMN010008543">
    <property type="protein sequence ID" value="CAK9025530.1"/>
    <property type="molecule type" value="Genomic_DNA"/>
</dbReference>
<dbReference type="Proteomes" id="UP001642484">
    <property type="component" value="Unassembled WGS sequence"/>
</dbReference>
<evidence type="ECO:0000256" key="1">
    <source>
        <dbReference type="SAM" id="MobiDB-lite"/>
    </source>
</evidence>
<name>A0ABP0KFD7_9DINO</name>
<organism evidence="2 3">
    <name type="scientific">Durusdinium trenchii</name>
    <dbReference type="NCBI Taxonomy" id="1381693"/>
    <lineage>
        <taxon>Eukaryota</taxon>
        <taxon>Sar</taxon>
        <taxon>Alveolata</taxon>
        <taxon>Dinophyceae</taxon>
        <taxon>Suessiales</taxon>
        <taxon>Symbiodiniaceae</taxon>
        <taxon>Durusdinium</taxon>
    </lineage>
</organism>
<accession>A0ABP0KFD7</accession>
<proteinExistence type="predicted"/>
<feature type="region of interest" description="Disordered" evidence="1">
    <location>
        <begin position="15"/>
        <end position="75"/>
    </location>
</feature>
<feature type="non-terminal residue" evidence="2">
    <location>
        <position position="134"/>
    </location>
</feature>
<sequence>NVQNWTWCKKEEELEEELEEEELVAPPAAWSEDDADDPTLPERGNDDEEDDAQDQRPRKRARGRGSIMRHNSNARQNERNFMKWINQQFVLARHGASRWRKVFWHICGFGWKVLSFMAYERLFEFHVLGLRLVA</sequence>